<dbReference type="Proteomes" id="UP000305109">
    <property type="component" value="Unassembled WGS sequence"/>
</dbReference>
<evidence type="ECO:0000259" key="2">
    <source>
        <dbReference type="Pfam" id="PF24837"/>
    </source>
</evidence>
<protein>
    <recommendedName>
        <fullName evidence="2">AMIN-like domain-containing protein</fullName>
    </recommendedName>
</protein>
<dbReference type="Pfam" id="PF24837">
    <property type="entry name" value="AMIN-like"/>
    <property type="match status" value="1"/>
</dbReference>
<feature type="domain" description="AMIN-like" evidence="2">
    <location>
        <begin position="95"/>
        <end position="196"/>
    </location>
</feature>
<keyword evidence="4" id="KW-1185">Reference proteome</keyword>
<organism evidence="3 4">
    <name type="scientific">Rhodococcus oryzae</name>
    <dbReference type="NCBI Taxonomy" id="2571143"/>
    <lineage>
        <taxon>Bacteria</taxon>
        <taxon>Bacillati</taxon>
        <taxon>Actinomycetota</taxon>
        <taxon>Actinomycetes</taxon>
        <taxon>Mycobacteriales</taxon>
        <taxon>Nocardiaceae</taxon>
        <taxon>Rhodococcus</taxon>
    </lineage>
</organism>
<feature type="signal peptide" evidence="1">
    <location>
        <begin position="1"/>
        <end position="31"/>
    </location>
</feature>
<comment type="caution">
    <text evidence="3">The sequence shown here is derived from an EMBL/GenBank/DDBJ whole genome shotgun (WGS) entry which is preliminary data.</text>
</comment>
<gene>
    <name evidence="3" type="ORF">FCG67_19015</name>
</gene>
<feature type="chain" id="PRO_5046839350" description="AMIN-like domain-containing protein" evidence="1">
    <location>
        <begin position="32"/>
        <end position="220"/>
    </location>
</feature>
<evidence type="ECO:0000256" key="1">
    <source>
        <dbReference type="SAM" id="SignalP"/>
    </source>
</evidence>
<dbReference type="PROSITE" id="PS51257">
    <property type="entry name" value="PROKAR_LIPOPROTEIN"/>
    <property type="match status" value="1"/>
</dbReference>
<reference evidence="3 4" key="1">
    <citation type="submission" date="2019-04" db="EMBL/GenBank/DDBJ databases">
        <title>Rhodococcus oryzae sp. nov., a novel actinomycete isolated from rhizosphere soil of rice (Oryza sativa L.).</title>
        <authorList>
            <person name="Li C."/>
        </authorList>
    </citation>
    <scope>NUCLEOTIDE SEQUENCE [LARGE SCALE GENOMIC DNA]</scope>
    <source>
        <strain evidence="3 4">NEAU-CX67</strain>
    </source>
</reference>
<dbReference type="EMBL" id="SUMD01000009">
    <property type="protein sequence ID" value="TJZ76098.1"/>
    <property type="molecule type" value="Genomic_DNA"/>
</dbReference>
<sequence length="220" mass="22779">MGDRTVDVATRTGVRSVALVLLTLVVSTACGAPDVDHSVGGAHEVRCQQFESFSGRLLVGDSPSLPTVPDVAPLPSLLPVEPGVPPLPAPVVPTLDSIEIEQTAAADTIVFGLGGDGPMGWTARFVQLPLLHGTDDPVSISGACVLQIDLTGVDSNIDALRREVPMRLSPEGEGSSVLEVLSYPRSTELMQSFVGTLSGTPTVTIEASIDRSAITVSISS</sequence>
<dbReference type="InterPro" id="IPR056303">
    <property type="entry name" value="AMIN-like"/>
</dbReference>
<keyword evidence="1" id="KW-0732">Signal</keyword>
<accession>A0ABY2RGP2</accession>
<name>A0ABY2RGP2_9NOCA</name>
<evidence type="ECO:0000313" key="3">
    <source>
        <dbReference type="EMBL" id="TJZ76098.1"/>
    </source>
</evidence>
<proteinExistence type="predicted"/>
<evidence type="ECO:0000313" key="4">
    <source>
        <dbReference type="Proteomes" id="UP000305109"/>
    </source>
</evidence>